<dbReference type="AlphaFoldDB" id="A0A7C9KY53"/>
<dbReference type="InterPro" id="IPR014756">
    <property type="entry name" value="Ig_E-set"/>
</dbReference>
<evidence type="ECO:0000256" key="4">
    <source>
        <dbReference type="ARBA" id="ARBA00023002"/>
    </source>
</evidence>
<dbReference type="GO" id="GO:0008482">
    <property type="term" value="F:sulfite oxidase activity"/>
    <property type="evidence" value="ECO:0007669"/>
    <property type="project" value="TreeGrafter"/>
</dbReference>
<dbReference type="SUPFAM" id="SSF56524">
    <property type="entry name" value="Oxidoreductase molybdopterin-binding domain"/>
    <property type="match status" value="1"/>
</dbReference>
<dbReference type="Pfam" id="PF03404">
    <property type="entry name" value="Mo-co_dimer"/>
    <property type="match status" value="1"/>
</dbReference>
<evidence type="ECO:0000256" key="1">
    <source>
        <dbReference type="ARBA" id="ARBA00001924"/>
    </source>
</evidence>
<accession>A0A7C9KY53</accession>
<dbReference type="GO" id="GO:0043546">
    <property type="term" value="F:molybdopterin cofactor binding"/>
    <property type="evidence" value="ECO:0007669"/>
    <property type="project" value="TreeGrafter"/>
</dbReference>
<dbReference type="PRINTS" id="PR00407">
    <property type="entry name" value="EUMOPTERIN"/>
</dbReference>
<keyword evidence="2" id="KW-0500">Molybdenum</keyword>
<dbReference type="Gene3D" id="2.60.40.650">
    <property type="match status" value="1"/>
</dbReference>
<evidence type="ECO:0000313" key="8">
    <source>
        <dbReference type="EMBL" id="MQT18505.1"/>
    </source>
</evidence>
<comment type="cofactor">
    <cofactor evidence="1">
        <name>Mo-molybdopterin</name>
        <dbReference type="ChEBI" id="CHEBI:71302"/>
    </cofactor>
</comment>
<dbReference type="Pfam" id="PF00174">
    <property type="entry name" value="Oxidored_molyb"/>
    <property type="match status" value="1"/>
</dbReference>
<feature type="chain" id="PRO_5028898359" evidence="5">
    <location>
        <begin position="20"/>
        <end position="393"/>
    </location>
</feature>
<gene>
    <name evidence="8" type="ORF">F3168_14720</name>
</gene>
<dbReference type="InterPro" id="IPR000572">
    <property type="entry name" value="OxRdtase_Mopterin-bd_dom"/>
</dbReference>
<evidence type="ECO:0000259" key="6">
    <source>
        <dbReference type="Pfam" id="PF00174"/>
    </source>
</evidence>
<keyword evidence="5" id="KW-0732">Signal</keyword>
<dbReference type="InterPro" id="IPR005066">
    <property type="entry name" value="MoCF_OxRdtse_dimer"/>
</dbReference>
<dbReference type="InterPro" id="IPR036374">
    <property type="entry name" value="OxRdtase_Mopterin-bd_sf"/>
</dbReference>
<name>A0A7C9KY53_9SPHN</name>
<organism evidence="8 9">
    <name type="scientific">Sandarakinorhabdus fusca</name>
    <dbReference type="NCBI Taxonomy" id="1439888"/>
    <lineage>
        <taxon>Bacteria</taxon>
        <taxon>Pseudomonadati</taxon>
        <taxon>Pseudomonadota</taxon>
        <taxon>Alphaproteobacteria</taxon>
        <taxon>Sphingomonadales</taxon>
        <taxon>Sphingosinicellaceae</taxon>
        <taxon>Sandarakinorhabdus</taxon>
    </lineage>
</organism>
<reference evidence="8 9" key="1">
    <citation type="submission" date="2019-09" db="EMBL/GenBank/DDBJ databases">
        <title>Polymorphobacter sp. isolated from a lake in China.</title>
        <authorList>
            <person name="Liu Z."/>
        </authorList>
    </citation>
    <scope>NUCLEOTIDE SEQUENCE [LARGE SCALE GENOMIC DNA]</scope>
    <source>
        <strain evidence="8 9">D40P</strain>
    </source>
</reference>
<dbReference type="PANTHER" id="PTHR19372">
    <property type="entry name" value="SULFITE REDUCTASE"/>
    <property type="match status" value="1"/>
</dbReference>
<evidence type="ECO:0000259" key="7">
    <source>
        <dbReference type="Pfam" id="PF03404"/>
    </source>
</evidence>
<dbReference type="RefSeq" id="WP_152578972.1">
    <property type="nucleotide sequence ID" value="NZ_JAATJI010000001.1"/>
</dbReference>
<keyword evidence="3" id="KW-0479">Metal-binding</keyword>
<evidence type="ECO:0000256" key="2">
    <source>
        <dbReference type="ARBA" id="ARBA00022505"/>
    </source>
</evidence>
<dbReference type="InterPro" id="IPR008335">
    <property type="entry name" value="Mopterin_OxRdtase_euk"/>
</dbReference>
<dbReference type="EMBL" id="WIOL01000007">
    <property type="protein sequence ID" value="MQT18505.1"/>
    <property type="molecule type" value="Genomic_DNA"/>
</dbReference>
<dbReference type="GO" id="GO:0006790">
    <property type="term" value="P:sulfur compound metabolic process"/>
    <property type="evidence" value="ECO:0007669"/>
    <property type="project" value="TreeGrafter"/>
</dbReference>
<proteinExistence type="predicted"/>
<feature type="domain" description="Moybdenum cofactor oxidoreductase dimerisation" evidence="7">
    <location>
        <begin position="280"/>
        <end position="384"/>
    </location>
</feature>
<dbReference type="PANTHER" id="PTHR19372:SF7">
    <property type="entry name" value="SULFITE OXIDASE, MITOCHONDRIAL"/>
    <property type="match status" value="1"/>
</dbReference>
<dbReference type="SUPFAM" id="SSF81296">
    <property type="entry name" value="E set domains"/>
    <property type="match status" value="1"/>
</dbReference>
<keyword evidence="4" id="KW-0560">Oxidoreductase</keyword>
<feature type="domain" description="Oxidoreductase molybdopterin-binding" evidence="6">
    <location>
        <begin position="78"/>
        <end position="250"/>
    </location>
</feature>
<dbReference type="Proteomes" id="UP000481327">
    <property type="component" value="Unassembled WGS sequence"/>
</dbReference>
<dbReference type="GO" id="GO:0030151">
    <property type="term" value="F:molybdenum ion binding"/>
    <property type="evidence" value="ECO:0007669"/>
    <property type="project" value="InterPro"/>
</dbReference>
<sequence>MIARRRFLALSAMAGPAFAQSVDLHLPGGPSLRPLTTDFPGKGPMIVQRTMAPLLETPMAVFDGDILTPNDRHYVRWHWPFPTEVDPVAFRLTVGGRVARPLSLSLAELQRLPQGEITAVNQCSGNSRGLVTPRVAGAQWGHGAMANARWTGVRLRDVLARAGVRPGAVVVRFGGLDVPPVAGAPQFLKSLAIDHAQDGEVMIAWAMNGAPLPIVNGFPLRLVVPGWFATYWVKALDRIEVLDRPDDTYWMAKAYKVPANPAADVAPGTKDFPAEPIGRMPPRSFITSIADGAVRAWTPRLAVGGVAFGGDSGVRGVEVSGDGGANWVPARLGVDAGRYSFRRFDAEVAVARAGAVLMARATSDAGRVQPMTANWNPGGYARNVVETVRVGFA</sequence>
<dbReference type="OrthoDB" id="9795587at2"/>
<feature type="signal peptide" evidence="5">
    <location>
        <begin position="1"/>
        <end position="19"/>
    </location>
</feature>
<keyword evidence="9" id="KW-1185">Reference proteome</keyword>
<dbReference type="GO" id="GO:0020037">
    <property type="term" value="F:heme binding"/>
    <property type="evidence" value="ECO:0007669"/>
    <property type="project" value="TreeGrafter"/>
</dbReference>
<evidence type="ECO:0000256" key="5">
    <source>
        <dbReference type="SAM" id="SignalP"/>
    </source>
</evidence>
<protein>
    <submittedName>
        <fullName evidence="8">Molybdopterin-dependent oxidoreductase</fullName>
    </submittedName>
</protein>
<dbReference type="Gene3D" id="3.90.420.10">
    <property type="entry name" value="Oxidoreductase, molybdopterin-binding domain"/>
    <property type="match status" value="1"/>
</dbReference>
<evidence type="ECO:0000313" key="9">
    <source>
        <dbReference type="Proteomes" id="UP000481327"/>
    </source>
</evidence>
<comment type="caution">
    <text evidence="8">The sequence shown here is derived from an EMBL/GenBank/DDBJ whole genome shotgun (WGS) entry which is preliminary data.</text>
</comment>
<evidence type="ECO:0000256" key="3">
    <source>
        <dbReference type="ARBA" id="ARBA00022723"/>
    </source>
</evidence>